<dbReference type="AlphaFoldDB" id="A0A317K006"/>
<proteinExistence type="predicted"/>
<feature type="domain" description="N-acetyltransferase" evidence="1">
    <location>
        <begin position="6"/>
        <end position="141"/>
    </location>
</feature>
<organism evidence="2 3">
    <name type="scientific">Micromonospora globispora</name>
    <dbReference type="NCBI Taxonomy" id="1450148"/>
    <lineage>
        <taxon>Bacteria</taxon>
        <taxon>Bacillati</taxon>
        <taxon>Actinomycetota</taxon>
        <taxon>Actinomycetes</taxon>
        <taxon>Micromonosporales</taxon>
        <taxon>Micromonosporaceae</taxon>
        <taxon>Micromonospora</taxon>
    </lineage>
</organism>
<dbReference type="PROSITE" id="PS51186">
    <property type="entry name" value="GNAT"/>
    <property type="match status" value="1"/>
</dbReference>
<dbReference type="Pfam" id="PF13508">
    <property type="entry name" value="Acetyltransf_7"/>
    <property type="match status" value="1"/>
</dbReference>
<accession>A0A317K006</accession>
<dbReference type="OrthoDB" id="3216107at2"/>
<name>A0A317K006_9ACTN</name>
<evidence type="ECO:0000313" key="2">
    <source>
        <dbReference type="EMBL" id="PWU46271.1"/>
    </source>
</evidence>
<dbReference type="InterPro" id="IPR000182">
    <property type="entry name" value="GNAT_dom"/>
</dbReference>
<dbReference type="Gene3D" id="3.40.630.30">
    <property type="match status" value="1"/>
</dbReference>
<gene>
    <name evidence="2" type="ORF">DLJ46_18675</name>
</gene>
<dbReference type="PANTHER" id="PTHR43233:SF1">
    <property type="entry name" value="FAMILY N-ACETYLTRANSFERASE, PUTATIVE (AFU_ORTHOLOGUE AFUA_6G03350)-RELATED"/>
    <property type="match status" value="1"/>
</dbReference>
<dbReference type="PANTHER" id="PTHR43233">
    <property type="entry name" value="FAMILY N-ACETYLTRANSFERASE, PUTATIVE (AFU_ORTHOLOGUE AFUA_6G03350)-RELATED"/>
    <property type="match status" value="1"/>
</dbReference>
<dbReference type="GO" id="GO:0016747">
    <property type="term" value="F:acyltransferase activity, transferring groups other than amino-acyl groups"/>
    <property type="evidence" value="ECO:0007669"/>
    <property type="project" value="InterPro"/>
</dbReference>
<dbReference type="SUPFAM" id="SSF55729">
    <property type="entry name" value="Acyl-CoA N-acyltransferases (Nat)"/>
    <property type="match status" value="1"/>
</dbReference>
<protein>
    <submittedName>
        <fullName evidence="2">GNAT family N-acetyltransferase</fullName>
    </submittedName>
</protein>
<comment type="caution">
    <text evidence="2">The sequence shown here is derived from an EMBL/GenBank/DDBJ whole genome shotgun (WGS) entry which is preliminary data.</text>
</comment>
<keyword evidence="2" id="KW-0808">Transferase</keyword>
<dbReference type="CDD" id="cd04301">
    <property type="entry name" value="NAT_SF"/>
    <property type="match status" value="1"/>
</dbReference>
<dbReference type="Proteomes" id="UP000245683">
    <property type="component" value="Unassembled WGS sequence"/>
</dbReference>
<sequence length="148" mass="16041">MILSSIEISHDVEAVQVPQLMELFASTWWATRRTESETCGILAGSDVVVTAIDRASGRLVGFARVLTDATYLAIILDVIVAPDVRGAGVGAMIIEAALGHPRVADVKSIELVCQPDLIAFYRRWGFTDQVGQSRLMRRTADPSLIGES</sequence>
<dbReference type="RefSeq" id="WP_109945927.1">
    <property type="nucleotide sequence ID" value="NZ_QGGF01000361.1"/>
</dbReference>
<dbReference type="InterPro" id="IPR053144">
    <property type="entry name" value="Acetyltransferase_Butenolide"/>
</dbReference>
<evidence type="ECO:0000259" key="1">
    <source>
        <dbReference type="PROSITE" id="PS51186"/>
    </source>
</evidence>
<dbReference type="InterPro" id="IPR016181">
    <property type="entry name" value="Acyl_CoA_acyltransferase"/>
</dbReference>
<dbReference type="EMBL" id="QGSV01000223">
    <property type="protein sequence ID" value="PWU46271.1"/>
    <property type="molecule type" value="Genomic_DNA"/>
</dbReference>
<reference evidence="3" key="1">
    <citation type="submission" date="2018-05" db="EMBL/GenBank/DDBJ databases">
        <title>Micromonospora globispora sp. nov. and Micromonospora rugosa sp. nov., isolated from marine sediment.</title>
        <authorList>
            <person name="Carro L."/>
            <person name="Aysel V."/>
            <person name="Cetin D."/>
            <person name="Igual J.M."/>
            <person name="Klenk H.-P."/>
            <person name="Trujillo M.E."/>
            <person name="Sahin N."/>
        </authorList>
    </citation>
    <scope>NUCLEOTIDE SEQUENCE [LARGE SCALE GENOMIC DNA]</scope>
    <source>
        <strain evidence="3">S2904</strain>
    </source>
</reference>
<evidence type="ECO:0000313" key="3">
    <source>
        <dbReference type="Proteomes" id="UP000245683"/>
    </source>
</evidence>
<keyword evidence="3" id="KW-1185">Reference proteome</keyword>